<dbReference type="Pfam" id="PF01694">
    <property type="entry name" value="Rhomboid"/>
    <property type="match status" value="1"/>
</dbReference>
<reference evidence="7" key="1">
    <citation type="submission" date="2018-07" db="EMBL/GenBank/DDBJ databases">
        <title>Genome assembly of strain Ka43.</title>
        <authorList>
            <person name="Kukolya J."/>
            <person name="Nagy I."/>
            <person name="Horvath B."/>
            <person name="Toth A."/>
        </authorList>
    </citation>
    <scope>NUCLEOTIDE SEQUENCE</scope>
    <source>
        <strain evidence="7">KB43</strain>
    </source>
</reference>
<dbReference type="NCBIfam" id="TIGR03902">
    <property type="entry name" value="rhom_GG_sort"/>
    <property type="match status" value="1"/>
</dbReference>
<dbReference type="InterPro" id="IPR035952">
    <property type="entry name" value="Rhomboid-like_sf"/>
</dbReference>
<accession>A0A928V672</accession>
<dbReference type="PANTHER" id="PTHR43066">
    <property type="entry name" value="RHOMBOID-RELATED PROTEIN"/>
    <property type="match status" value="1"/>
</dbReference>
<keyword evidence="2 5" id="KW-0812">Transmembrane</keyword>
<comment type="subcellular location">
    <subcellularLocation>
        <location evidence="1">Membrane</location>
        <topology evidence="1">Multi-pass membrane protein</topology>
    </subcellularLocation>
</comment>
<dbReference type="EC" id="3.4.21.-" evidence="7"/>
<organism evidence="7 8">
    <name type="scientific">Cellvibrio polysaccharolyticus</name>
    <dbReference type="NCBI Taxonomy" id="2082724"/>
    <lineage>
        <taxon>Bacteria</taxon>
        <taxon>Pseudomonadati</taxon>
        <taxon>Pseudomonadota</taxon>
        <taxon>Gammaproteobacteria</taxon>
        <taxon>Cellvibrionales</taxon>
        <taxon>Cellvibrionaceae</taxon>
        <taxon>Cellvibrio</taxon>
    </lineage>
</organism>
<proteinExistence type="predicted"/>
<comment type="caution">
    <text evidence="7">The sequence shown here is derived from an EMBL/GenBank/DDBJ whole genome shotgun (WGS) entry which is preliminary data.</text>
</comment>
<name>A0A928V672_9GAMM</name>
<evidence type="ECO:0000259" key="6">
    <source>
        <dbReference type="Pfam" id="PF01694"/>
    </source>
</evidence>
<dbReference type="InterPro" id="IPR023826">
    <property type="entry name" value="Rhom-like_SP_proteobac"/>
</dbReference>
<dbReference type="PANTHER" id="PTHR43066:SF11">
    <property type="entry name" value="PEPTIDASE S54 RHOMBOID DOMAIN-CONTAINING PROTEIN"/>
    <property type="match status" value="1"/>
</dbReference>
<evidence type="ECO:0000256" key="4">
    <source>
        <dbReference type="ARBA" id="ARBA00023136"/>
    </source>
</evidence>
<keyword evidence="4 5" id="KW-0472">Membrane</keyword>
<dbReference type="AlphaFoldDB" id="A0A928V672"/>
<feature type="transmembrane region" description="Helical" evidence="5">
    <location>
        <begin position="170"/>
        <end position="188"/>
    </location>
</feature>
<keyword evidence="7" id="KW-0378">Hydrolase</keyword>
<evidence type="ECO:0000256" key="3">
    <source>
        <dbReference type="ARBA" id="ARBA00022989"/>
    </source>
</evidence>
<dbReference type="InterPro" id="IPR022764">
    <property type="entry name" value="Peptidase_S54_rhomboid_dom"/>
</dbReference>
<feature type="domain" description="Peptidase S54 rhomboid" evidence="6">
    <location>
        <begin position="44"/>
        <end position="186"/>
    </location>
</feature>
<evidence type="ECO:0000313" key="7">
    <source>
        <dbReference type="EMBL" id="MBE8716824.1"/>
    </source>
</evidence>
<evidence type="ECO:0000256" key="1">
    <source>
        <dbReference type="ARBA" id="ARBA00004141"/>
    </source>
</evidence>
<dbReference type="Gene3D" id="1.20.1540.10">
    <property type="entry name" value="Rhomboid-like"/>
    <property type="match status" value="1"/>
</dbReference>
<gene>
    <name evidence="7" type="primary">rrtA</name>
    <name evidence="7" type="ORF">C4F51_06430</name>
</gene>
<feature type="transmembrane region" description="Helical" evidence="5">
    <location>
        <begin position="54"/>
        <end position="77"/>
    </location>
</feature>
<sequence>MPAFTLNRMDILTLLLVALLALAGLFQTITEPLLQFDRNAIAQGEWWRLISSQFIHYGVYHLLMNAAALVIINAALWRDAAVKHYLATLITCLAVTGIGLWFFDPELFFYAGLSGTLHGLIIAGLLLTLPQTPTINALALLVIWGKVIYEHTPWFDPQHALLPVPVAVDAHLWGAVAGTFAGLILLWIQRQVR</sequence>
<feature type="transmembrane region" description="Helical" evidence="5">
    <location>
        <begin position="134"/>
        <end position="150"/>
    </location>
</feature>
<keyword evidence="3 5" id="KW-1133">Transmembrane helix</keyword>
<keyword evidence="8" id="KW-1185">Reference proteome</keyword>
<protein>
    <submittedName>
        <fullName evidence="7">Rhombosortase</fullName>
        <ecNumber evidence="7">3.4.21.-</ecNumber>
    </submittedName>
</protein>
<dbReference type="SUPFAM" id="SSF144091">
    <property type="entry name" value="Rhomboid-like"/>
    <property type="match status" value="1"/>
</dbReference>
<feature type="transmembrane region" description="Helical" evidence="5">
    <location>
        <begin position="84"/>
        <end position="103"/>
    </location>
</feature>
<dbReference type="RefSeq" id="WP_193908198.1">
    <property type="nucleotide sequence ID" value="NZ_PRDL01000001.1"/>
</dbReference>
<dbReference type="Proteomes" id="UP000652567">
    <property type="component" value="Unassembled WGS sequence"/>
</dbReference>
<feature type="transmembrane region" description="Helical" evidence="5">
    <location>
        <begin position="109"/>
        <end position="127"/>
    </location>
</feature>
<evidence type="ECO:0000256" key="2">
    <source>
        <dbReference type="ARBA" id="ARBA00022692"/>
    </source>
</evidence>
<evidence type="ECO:0000313" key="8">
    <source>
        <dbReference type="Proteomes" id="UP000652567"/>
    </source>
</evidence>
<evidence type="ECO:0000256" key="5">
    <source>
        <dbReference type="SAM" id="Phobius"/>
    </source>
</evidence>
<dbReference type="GO" id="GO:0004252">
    <property type="term" value="F:serine-type endopeptidase activity"/>
    <property type="evidence" value="ECO:0007669"/>
    <property type="project" value="InterPro"/>
</dbReference>
<dbReference type="EMBL" id="PRDL01000001">
    <property type="protein sequence ID" value="MBE8716824.1"/>
    <property type="molecule type" value="Genomic_DNA"/>
</dbReference>
<dbReference type="GO" id="GO:0016020">
    <property type="term" value="C:membrane"/>
    <property type="evidence" value="ECO:0007669"/>
    <property type="project" value="UniProtKB-SubCell"/>
</dbReference>